<name>A0A6H5GXE1_9HEMI</name>
<sequence length="64" mass="7606">MDQKRPGQFRTKAAEATFRQSVYTLPDCYQFRQRQSYQNIIRKVQTHQRLSAGGLRWLSRGSEE</sequence>
<evidence type="ECO:0000313" key="1">
    <source>
        <dbReference type="EMBL" id="CAB0007745.1"/>
    </source>
</evidence>
<reference evidence="1 2" key="1">
    <citation type="submission" date="2020-02" db="EMBL/GenBank/DDBJ databases">
        <authorList>
            <person name="Ferguson B K."/>
        </authorList>
    </citation>
    <scope>NUCLEOTIDE SEQUENCE [LARGE SCALE GENOMIC DNA]</scope>
</reference>
<dbReference type="AlphaFoldDB" id="A0A6H5GXE1"/>
<accession>A0A6H5GXE1</accession>
<proteinExistence type="predicted"/>
<keyword evidence="2" id="KW-1185">Reference proteome</keyword>
<evidence type="ECO:0000313" key="2">
    <source>
        <dbReference type="Proteomes" id="UP000479000"/>
    </source>
</evidence>
<gene>
    <name evidence="1" type="ORF">NTEN_LOCUS13005</name>
</gene>
<protein>
    <submittedName>
        <fullName evidence="1">Uncharacterized protein</fullName>
    </submittedName>
</protein>
<dbReference type="EMBL" id="CADCXU010019383">
    <property type="protein sequence ID" value="CAB0007745.1"/>
    <property type="molecule type" value="Genomic_DNA"/>
</dbReference>
<dbReference type="Proteomes" id="UP000479000">
    <property type="component" value="Unassembled WGS sequence"/>
</dbReference>
<organism evidence="1 2">
    <name type="scientific">Nesidiocoris tenuis</name>
    <dbReference type="NCBI Taxonomy" id="355587"/>
    <lineage>
        <taxon>Eukaryota</taxon>
        <taxon>Metazoa</taxon>
        <taxon>Ecdysozoa</taxon>
        <taxon>Arthropoda</taxon>
        <taxon>Hexapoda</taxon>
        <taxon>Insecta</taxon>
        <taxon>Pterygota</taxon>
        <taxon>Neoptera</taxon>
        <taxon>Paraneoptera</taxon>
        <taxon>Hemiptera</taxon>
        <taxon>Heteroptera</taxon>
        <taxon>Panheteroptera</taxon>
        <taxon>Cimicomorpha</taxon>
        <taxon>Miridae</taxon>
        <taxon>Dicyphina</taxon>
        <taxon>Nesidiocoris</taxon>
    </lineage>
</organism>
<feature type="non-terminal residue" evidence="1">
    <location>
        <position position="64"/>
    </location>
</feature>